<reference evidence="1 2" key="1">
    <citation type="submission" date="2015-10" db="EMBL/GenBank/DDBJ databases">
        <title>Draft genome sequence of Streptomyces canus DSM 40017, type strain for the species Streptomyces canus.</title>
        <authorList>
            <person name="Ruckert C."/>
            <person name="Winkler A."/>
            <person name="Kalinowski J."/>
            <person name="Kampfer P."/>
            <person name="Glaeser S."/>
        </authorList>
    </citation>
    <scope>NUCLEOTIDE SEQUENCE [LARGE SCALE GENOMIC DNA]</scope>
    <source>
        <strain evidence="1 2">DSM 40017</strain>
    </source>
</reference>
<organism evidence="1 2">
    <name type="scientific">Streptomyces canus</name>
    <dbReference type="NCBI Taxonomy" id="58343"/>
    <lineage>
        <taxon>Bacteria</taxon>
        <taxon>Bacillati</taxon>
        <taxon>Actinomycetota</taxon>
        <taxon>Actinomycetes</taxon>
        <taxon>Kitasatosporales</taxon>
        <taxon>Streptomycetaceae</taxon>
        <taxon>Streptomyces</taxon>
        <taxon>Streptomyces aurantiacus group</taxon>
    </lineage>
</organism>
<dbReference type="STRING" id="58343.AQJ46_46545"/>
<accession>A0A117QW72</accession>
<gene>
    <name evidence="1" type="ORF">AQJ46_46545</name>
</gene>
<sequence length="148" mass="15849">MEAELMALAAAGATAVVQQMATDSWGRARDRIVSFFSRRAGAGEESIEGQLETSRGELTAAMESGDEQTVSDVQAEWRTRLRRTLLADPAAASELRAVLDELAPRQNDQHVVEVHNTISGGVQHGPVIQARTVDSLSFGVPPAGEVRP</sequence>
<dbReference type="AlphaFoldDB" id="A0A117QW72"/>
<evidence type="ECO:0000313" key="2">
    <source>
        <dbReference type="Proteomes" id="UP000053669"/>
    </source>
</evidence>
<protein>
    <submittedName>
        <fullName evidence="1">Uncharacterized protein</fullName>
    </submittedName>
</protein>
<name>A0A117QW72_9ACTN</name>
<dbReference type="EMBL" id="LMWU01000070">
    <property type="protein sequence ID" value="KUN57628.1"/>
    <property type="molecule type" value="Genomic_DNA"/>
</dbReference>
<dbReference type="Proteomes" id="UP000053669">
    <property type="component" value="Unassembled WGS sequence"/>
</dbReference>
<comment type="caution">
    <text evidence="1">The sequence shown here is derived from an EMBL/GenBank/DDBJ whole genome shotgun (WGS) entry which is preliminary data.</text>
</comment>
<evidence type="ECO:0000313" key="1">
    <source>
        <dbReference type="EMBL" id="KUN57628.1"/>
    </source>
</evidence>
<proteinExistence type="predicted"/>
<dbReference type="RefSeq" id="WP_059211508.1">
    <property type="nucleotide sequence ID" value="NZ_KQ948681.1"/>
</dbReference>